<feature type="compositionally biased region" description="Low complexity" evidence="1">
    <location>
        <begin position="59"/>
        <end position="78"/>
    </location>
</feature>
<feature type="compositionally biased region" description="Basic and acidic residues" evidence="1">
    <location>
        <begin position="3037"/>
        <end position="3049"/>
    </location>
</feature>
<feature type="region of interest" description="Disordered" evidence="1">
    <location>
        <begin position="481"/>
        <end position="701"/>
    </location>
</feature>
<feature type="compositionally biased region" description="Polar residues" evidence="1">
    <location>
        <begin position="102"/>
        <end position="124"/>
    </location>
</feature>
<feature type="compositionally biased region" description="Acidic residues" evidence="1">
    <location>
        <begin position="3276"/>
        <end position="3289"/>
    </location>
</feature>
<feature type="compositionally biased region" description="Polar residues" evidence="1">
    <location>
        <begin position="1419"/>
        <end position="1429"/>
    </location>
</feature>
<feature type="region of interest" description="Disordered" evidence="1">
    <location>
        <begin position="370"/>
        <end position="389"/>
    </location>
</feature>
<feature type="region of interest" description="Disordered" evidence="1">
    <location>
        <begin position="4213"/>
        <end position="4232"/>
    </location>
</feature>
<dbReference type="Pfam" id="PF12510">
    <property type="entry name" value="Smoothelin"/>
    <property type="match status" value="2"/>
</dbReference>
<feature type="compositionally biased region" description="Basic and acidic residues" evidence="1">
    <location>
        <begin position="376"/>
        <end position="389"/>
    </location>
</feature>
<feature type="compositionally biased region" description="Basic and acidic residues" evidence="1">
    <location>
        <begin position="125"/>
        <end position="144"/>
    </location>
</feature>
<feature type="region of interest" description="Disordered" evidence="1">
    <location>
        <begin position="872"/>
        <end position="987"/>
    </location>
</feature>
<feature type="compositionally biased region" description="Basic and acidic residues" evidence="1">
    <location>
        <begin position="2753"/>
        <end position="2764"/>
    </location>
</feature>
<feature type="compositionally biased region" description="Polar residues" evidence="1">
    <location>
        <begin position="2664"/>
        <end position="2675"/>
    </location>
</feature>
<dbReference type="EnsemblMetazoa" id="GPPI012261-RA">
    <property type="protein sequence ID" value="GPPI012261-PA"/>
    <property type="gene ID" value="GPPI012261"/>
</dbReference>
<feature type="region of interest" description="Disordered" evidence="1">
    <location>
        <begin position="1418"/>
        <end position="1438"/>
    </location>
</feature>
<feature type="region of interest" description="Disordered" evidence="1">
    <location>
        <begin position="3035"/>
        <end position="3058"/>
    </location>
</feature>
<proteinExistence type="predicted"/>
<feature type="region of interest" description="Disordered" evidence="1">
    <location>
        <begin position="3950"/>
        <end position="3985"/>
    </location>
</feature>
<feature type="compositionally biased region" description="Polar residues" evidence="1">
    <location>
        <begin position="757"/>
        <end position="781"/>
    </location>
</feature>
<accession>A0A1B0AXS1</accession>
<evidence type="ECO:0000313" key="4">
    <source>
        <dbReference type="Proteomes" id="UP000092460"/>
    </source>
</evidence>
<feature type="region of interest" description="Disordered" evidence="1">
    <location>
        <begin position="1169"/>
        <end position="1349"/>
    </location>
</feature>
<feature type="region of interest" description="Disordered" evidence="1">
    <location>
        <begin position="757"/>
        <end position="823"/>
    </location>
</feature>
<feature type="compositionally biased region" description="Basic and acidic residues" evidence="1">
    <location>
        <begin position="1"/>
        <end position="15"/>
    </location>
</feature>
<feature type="region of interest" description="Disordered" evidence="1">
    <location>
        <begin position="1457"/>
        <end position="1663"/>
    </location>
</feature>
<feature type="region of interest" description="Disordered" evidence="1">
    <location>
        <begin position="1"/>
        <end position="158"/>
    </location>
</feature>
<feature type="region of interest" description="Disordered" evidence="1">
    <location>
        <begin position="1807"/>
        <end position="1845"/>
    </location>
</feature>
<feature type="compositionally biased region" description="Basic and acidic residues" evidence="1">
    <location>
        <begin position="2405"/>
        <end position="2417"/>
    </location>
</feature>
<feature type="compositionally biased region" description="Basic and acidic residues" evidence="1">
    <location>
        <begin position="1292"/>
        <end position="1312"/>
    </location>
</feature>
<feature type="compositionally biased region" description="Basic residues" evidence="1">
    <location>
        <begin position="3525"/>
        <end position="3540"/>
    </location>
</feature>
<feature type="region of interest" description="Disordered" evidence="1">
    <location>
        <begin position="3515"/>
        <end position="3540"/>
    </location>
</feature>
<feature type="region of interest" description="Disordered" evidence="1">
    <location>
        <begin position="2251"/>
        <end position="2272"/>
    </location>
</feature>
<feature type="compositionally biased region" description="Basic and acidic residues" evidence="1">
    <location>
        <begin position="2471"/>
        <end position="2482"/>
    </location>
</feature>
<feature type="compositionally biased region" description="Basic and acidic residues" evidence="1">
    <location>
        <begin position="24"/>
        <end position="58"/>
    </location>
</feature>
<feature type="compositionally biased region" description="Basic and acidic residues" evidence="1">
    <location>
        <begin position="2496"/>
        <end position="2518"/>
    </location>
</feature>
<feature type="domain" description="Smoothelin" evidence="2">
    <location>
        <begin position="3208"/>
        <end position="3254"/>
    </location>
</feature>
<dbReference type="EMBL" id="JXJN01005364">
    <property type="status" value="NOT_ANNOTATED_CDS"/>
    <property type="molecule type" value="Genomic_DNA"/>
</dbReference>
<feature type="compositionally biased region" description="Basic and acidic residues" evidence="1">
    <location>
        <begin position="2676"/>
        <end position="2697"/>
    </location>
</feature>
<feature type="compositionally biased region" description="Basic and acidic residues" evidence="1">
    <location>
        <begin position="90"/>
        <end position="101"/>
    </location>
</feature>
<feature type="compositionally biased region" description="Basic and acidic residues" evidence="1">
    <location>
        <begin position="554"/>
        <end position="564"/>
    </location>
</feature>
<dbReference type="EMBL" id="JXJN01005366">
    <property type="status" value="NOT_ANNOTATED_CDS"/>
    <property type="molecule type" value="Genomic_DNA"/>
</dbReference>
<evidence type="ECO:0000313" key="3">
    <source>
        <dbReference type="EnsemblMetazoa" id="GPPI012261-PA"/>
    </source>
</evidence>
<dbReference type="Proteomes" id="UP000092460">
    <property type="component" value="Unassembled WGS sequence"/>
</dbReference>
<feature type="region of interest" description="Disordered" evidence="1">
    <location>
        <begin position="1685"/>
        <end position="1706"/>
    </location>
</feature>
<feature type="region of interest" description="Disordered" evidence="1">
    <location>
        <begin position="3657"/>
        <end position="3677"/>
    </location>
</feature>
<sequence length="4682" mass="529297">MEKIDGGKVEFKGHNEQCSSGSHQGDDKNFVKKSAESSKTHLEEKVVTGDENSRRSEVRMSSTTSSSSSKVVQSSSTTDYDNENFSDNSKYFDDLKRDQSRKAQSYQQEIKQNQQSDIKQNHQVVDQRRRETEQHINNRQERSVHNSVQAHETREVSKNYVDMDKASPEYQRHVQYLMSQPGEVVSNTVEYIKPNVKMITTVKHLPDGTIVRSKRYETEEVNSSGSNHGNVQTPTRPDKVEKPIGSTRRPSADVVDNFSNAPRSIDLQSQEAKFSTVKKSHQKFSTESKSQTIHESKERSDVPESSVRHFHPESSRQPSTDSSTPQMEMPPRFKNTVEYTEPIYQEKQPLNSQDTKQNIKELHVPTEEGETIIVTSEKRRDVKQQSKSERIVETEVIIDEAHQQNERYRQIANRPSEHPNSPQYTMSKAQPNISPRSHKVREQPEPIIPHSSVHVDDNVSIASSEKSYTNKRNFTSEFEITPSLTPSSAEPVVTDNWKAPVTSQGSRNIPVIERDIPNDGSQKQPTMRDTKPTPSTSPVKKPGSTTAEATRNIIQKEKELDAAHRAFAASLRGPSAVDSRRESYSDTQKHTPRSSISSNKTFRRDMREGSNDSTAPSDHSRITTNTVTKPTSSRHTPTKHTVHTTKKDHYLDDTNDVTYSPRNTKSPSPSKSVTSTSSATRMSKTIPRDVPKPDNQSSKPVNSIFLSINVPLTSLSKSAIKSDNFAIHPRLSQSDAIEEPCIKKSYYLLGPSDSLATQQTAEKPSSTTSALNSRVRTNSKTKIPFDNDNPAEFHSQPLSEPPRKTTPNDKTLSKHILSAEPKTPVSDIETLSITSTDFKHDRKVSPQISEYGVPEFQIMNEDVDSSPQMYTKMRTRKSMTPSDKTSDNYKVSAVESPKASPNKPRQTSGNMTPNKSINQKPSAENCQKNGTIRNQRNDKSNPQSSPKKVAQITNKKTSSPKENLSSSSSKYIRNEKQEKFTNQTIIKKPLRKPDSYNAEIAIMSNETPSKTKGLRIPANRKSPEHHFQNGINQKPLSNGNEKIPKEKYPSDQFEQIDQQSLSEETLLVDEYEVTGRIHETPEAQDNYYDRQGFNREFQDFDKYSDSNLSDREKSPKFSESTKTFRSANISKNIENSKFINQERFLTDVTHDNDQTMNLKKIDNKSLSYTQPEIDSYRSKEPSPKKDTENIQISSHQIKLTGSTDRNKKEDSSEKSIKTTFKDDSTHEDKSSYMKKPDETHEYLENEKETFNLPKTQTRSPIPQEKPKICKMDTDFTQKTPVEPSGQTSMEYKFYHDSDNIKRPTSKPTEKPTNEQYTDDEDGNNLKDNSTKPTTLKTNLTTTEELPKYKKPDTVSSSVIKMIETFETSARSTKYDNDIKNNHEKVQKQPFVNNLEIEGNPGEQVPLEEAADGLLLSKASEPSNSIQHTSNFRKKGVSHRETFEERCRQILGMEDYGTVHGTFKNRSRPSTEPGDDMDDKNLELEINLVDSVLDDDNREQYPKPSVEKDFKPSEMNAADYKTGARVPFETDRLSKRKSLDSQVRETESPDNSCENTDDSEYGGQKKTLDYEKTPENSNYYNKTEQKAEISPKQVSRKSHIITSRKNKIDKPSKTLASPSKTPKSTRNVSVMKPVRSTEQVTHIDVPSKTDDVDNGLPDPDCESYLSRRRSSNISVNTEIIIDHTAPNMSTDGGVKGPQTLNRHDSKNTNSCTLKEKIAQRNLITERKDSAPVNRVTRSLKDLKVSRSSSEKIIKITGKPSEKTAPTVSSERRPKKCFATKTINLASEDRLSLSSKDMENVIIDIQHAKSSREASPDKIVPTPVPTELDVGKPRYPDLVQEPEDEPRNKSIEKNIPIFEEETNAYVRCHVSEVNLQNQTNVTDSHFMDIPHEPDNSPSIVMTDDDECLLTVQEKVSKFSQASEEIRKPKSISKPYNKTANASKVDKTDDKEFFVSHDKRNLDSAPVTEGSTFETLNINANISDGVLRELSTTVKLAPSTPQKSPELVRHISKHMTTSYQAEEDLEEIESNSKKSVHVTKNLVPQKLEKFSPDDLKDKMIPHTASHTTDIEMRRQNDILSRPSVFQARLAPRPNSMPVPTEARTSQIARHVVDDIESDYKRHIGGKSVSKDAEPKEKLGQVHLTHKTPKSPSPTKQNFPTDVSFKHQQSIETKVSSSSINQSLKKSEAPGNQVTDYPNVSSTHPQHSGADISAKMVLDTAKPVPKYTNGSVTSRRNIFENHITMSKTNKKLDSSAPLFAGKRPSYMDHTKSSLEHTRRDSLEINKSNFLRKPSRDDETHTQNERATSVKFDIPQAVGKAINLTGDVGEEVNVEEIFDINVLEQMLEESTSYELRRRIRAQIRLLRKDSTNDENYKTNSHITSFEQSDKEFGDSIIESERSHSPKHKMIRSDLKKEIRQETDSQTVVGKVKSITSETVDSNDVEVSKSLKNPKYSSPHISSNVRKTYPSQSPDSSPDRRNSRKTHEVCTSSQRRSPSPKSPERRLDDKNLREFQLESQRMKESNVSTYSRSQHNKSSEIDADRHSREPMQRHQKMQQGNVSPRSGTQRNRYSERKLDGCNSNHVSIEAQKLSEKNFTSESRSQLKKQSQHSHNGYDSYDSASEMKDRSISPESRSLTRKLSERNSDYQQTHSCTLECQKIAQSNVCPQLTIQSKRSPKQSPDRSNIREATADTRKLHDRKVSSQSETQLKKSPERSPSSSKARKISPSGPQSKRSPERSSDCSKVQYASPPKSQPIKSRELSPDHNDSKANLWEQKINRRNVSPPSRSQHHPKENLSFVPDHSAKEVNISRTVSPDAKRAVTMREHTISSQQKIQRVISGSPENVSSTPKSNVRQEYVLKKTAKQKYETDSKTDAKVPIWVNRSNVLKPKASRKSTPANAEVPTIYNKTAKTTFTQKEISTKQEQDSVISSYGIGPTDENGLPLFGIKALKKKPTLKPSDITEEVTGYVIEERSYSDNKTAPIKQRQEFYYSTNPNQLKQLTNQISEKKSTYQDNYILDRKDDEKSMKEFSGSANITYVSHSRENEKNDKNLYRETSPNLKKDRSDFYQTSEEDNYKISTMTTDDDDSDPYQIYHTINDNESARETDEIQQIFTSTTKSFLNSEEKVMHNVSDVLELMKNADNVVEEGDTASDQEARALLNKFLGASIIMKGAEAATSQIYQKNNTTDDSNRLEHQEVKIIRKTKTKTGNSSSSVSRTTCDLEEIWDEYILKELLDQAKTYEERRKIRARLRELMAEREEKNSQSDKLSESEVEKKVVVQEEEEEEEEEDETSASESAKVIEESSADNKKKETSTIDLKSEQRSEQIHDRINLVKLFNDNNDDPKIIDTVKEVEIKAGIKEPIQNTVDINSVDCASSSSMSYAKNKFFAATNCNAAFSKPFLGKDTQKCDDTVLLHTLGVPQKEDSGTESGEDLRLLCNHLQITNNSNIIDDVTSALKRLERYLNDGSDITAVDSEKRRVLLALVSRLQAALKSPEKLAEIAAAMSEIDDANKIVYGETSSPEADSHRSNNKHRLGKRRGRANRHTIGVTREELADARRYMLDMETMESFSPGIDVSTDAQYQCFSAPRKLSYDGAMNEQNATNYSILSQCKTNNVENAPKPNWINHNKLYTYPAANTSETSQPISGNYLLNINKNRSERVVKQTSWPPEDSQETNSYENSPVKSVRFSNKKYLMKRANTIDIPKVKKHSNGEYYDSEDDDKSRSIGLKRTIQVDIKKPVGNVVPPFEPKTENDRKFLSFINKHSDRPSLSWNSSRPVSNWSNKFGSLKHTFEVGATATATANKPPQAPGHVSNKNHWNKYTSNHEINQTQPIFAETRRRLDQKRLDMQSRERDAMHPVLKPIAMINQFKHAPNSGFKHVDSTEFKKTSTYNPDPQLTTNGNVNTWKSPPPRSENYSTFSPPLSLEFNAPKIVYSNPDFYAKRNMLEERSINDGVSQVQRHNSLRSSNLNKLQLDEKKKRPSLPNTGDPFAGQHIPSLQNIQQNVSNFSSMPATKNISLPYGSLSTNTYASQPCLSAAVENDMSDTLNRFREDSLTNPKAIPLILTLENPLYCPDMTAADLNVNSRASKSLQNNELTHNVQTSDNPRTSTHLTEYHAISKVMGKPQCQTAVTIGKRTAYRNDEEMFNKNSDYAKNLLTTMKNIAKSNGEPKQFKGIVFSPKVEIPQDDDSAYSEANGVNSEDNRNSSLQRDQHISKLTSTSGQTMDSFEPQSMVSRTGPSISYRYEQGNQTDKSSLTSDVNCDTSYVVYNNVSAPNTSWVSKSSIIDENKTFRDNGDMLKNVKQKDKQQIINYENSLNTSQSQLKRATPHYTATSTVNQSKIPYQSVQPVLANHLSHFTKSNIHAELQKGQEHKSSNIYNDRIIMTHTEPQSDQRSVYISATAPDTPDIVKSSLPKDDSQVILKKFGPPQRHHYMPNAYQNPYNNSIKSPSTATNTSSSKYIYKKSQEPHNKIEQNQNCSETMPEDFIPRNIVYNNVYNFTLMSKRQDNDNIIPNNHLRSIKLRKCDSWNQIPELSNAHCNETSATFKSISTIESNELKRSKSGHNLAAPKMFEAGINKAEIREKQKTVAAYFSGQKSPTYQVTNHANQETQAVQMRKSSVNRNKANEKLTANRKSYVASSSTAFPIGCSGGGALSRSATMPHIANLNLLDESNVEDAFEQLIMGS</sequence>
<feature type="compositionally biased region" description="Basic and acidic residues" evidence="1">
    <location>
        <begin position="3253"/>
        <end position="3275"/>
    </location>
</feature>
<reference evidence="3" key="2">
    <citation type="submission" date="2020-05" db="UniProtKB">
        <authorList>
            <consortium name="EnsemblMetazoa"/>
        </authorList>
    </citation>
    <scope>IDENTIFICATION</scope>
    <source>
        <strain evidence="3">IAEA</strain>
    </source>
</reference>
<reference evidence="4" key="1">
    <citation type="submission" date="2015-01" db="EMBL/GenBank/DDBJ databases">
        <authorList>
            <person name="Aksoy S."/>
            <person name="Warren W."/>
            <person name="Wilson R.K."/>
        </authorList>
    </citation>
    <scope>NUCLEOTIDE SEQUENCE [LARGE SCALE GENOMIC DNA]</scope>
    <source>
        <strain evidence="4">IAEA</strain>
    </source>
</reference>
<feature type="compositionally biased region" description="Polar residues" evidence="1">
    <location>
        <begin position="2551"/>
        <end position="2565"/>
    </location>
</feature>
<feature type="compositionally biased region" description="Basic and acidic residues" evidence="1">
    <location>
        <begin position="578"/>
        <end position="589"/>
    </location>
</feature>
<feature type="domain" description="Smoothelin" evidence="2">
    <location>
        <begin position="2329"/>
        <end position="2363"/>
    </location>
</feature>
<feature type="compositionally biased region" description="Low complexity" evidence="1">
    <location>
        <begin position="664"/>
        <end position="678"/>
    </location>
</feature>
<feature type="region of interest" description="Disordered" evidence="1">
    <location>
        <begin position="2439"/>
        <end position="2644"/>
    </location>
</feature>
<feature type="compositionally biased region" description="Basic and acidic residues" evidence="1">
    <location>
        <begin position="2531"/>
        <end position="2546"/>
    </location>
</feature>
<feature type="compositionally biased region" description="Basic and acidic residues" evidence="1">
    <location>
        <begin position="3295"/>
        <end position="3319"/>
    </location>
</feature>
<feature type="region of interest" description="Disordered" evidence="1">
    <location>
        <begin position="4180"/>
        <end position="4207"/>
    </location>
</feature>
<feature type="compositionally biased region" description="Basic and acidic residues" evidence="1">
    <location>
        <begin position="2261"/>
        <end position="2272"/>
    </location>
</feature>
<feature type="compositionally biased region" description="Basic and acidic residues" evidence="1">
    <location>
        <begin position="1174"/>
        <end position="1188"/>
    </location>
</feature>
<feature type="compositionally biased region" description="Basic residues" evidence="1">
    <location>
        <begin position="1593"/>
        <end position="1604"/>
    </location>
</feature>
<dbReference type="EMBL" id="JXJN01005363">
    <property type="status" value="NOT_ANNOTATED_CDS"/>
    <property type="molecule type" value="Genomic_DNA"/>
</dbReference>
<feature type="compositionally biased region" description="Basic and acidic residues" evidence="1">
    <location>
        <begin position="1264"/>
        <end position="1275"/>
    </location>
</feature>
<feature type="region of interest" description="Disordered" evidence="1">
    <location>
        <begin position="4424"/>
        <end position="4453"/>
    </location>
</feature>
<feature type="compositionally biased region" description="Polar residues" evidence="1">
    <location>
        <begin position="1029"/>
        <end position="1040"/>
    </location>
</feature>
<feature type="region of interest" description="Disordered" evidence="1">
    <location>
        <begin position="409"/>
        <end position="440"/>
    </location>
</feature>
<feature type="region of interest" description="Disordered" evidence="1">
    <location>
        <begin position="2163"/>
        <end position="2204"/>
    </location>
</feature>
<feature type="compositionally biased region" description="Basic and acidic residues" evidence="1">
    <location>
        <begin position="1204"/>
        <end position="1249"/>
    </location>
</feature>
<feature type="compositionally biased region" description="Low complexity" evidence="1">
    <location>
        <begin position="2170"/>
        <end position="2180"/>
    </location>
</feature>
<feature type="region of interest" description="Disordered" evidence="1">
    <location>
        <begin position="214"/>
        <end position="335"/>
    </location>
</feature>
<keyword evidence="4" id="KW-1185">Reference proteome</keyword>
<feature type="compositionally biased region" description="Basic and acidic residues" evidence="1">
    <location>
        <begin position="1497"/>
        <end position="1511"/>
    </location>
</feature>
<feature type="compositionally biased region" description="Polar residues" evidence="1">
    <location>
        <begin position="2186"/>
        <end position="2202"/>
    </location>
</feature>
<feature type="compositionally biased region" description="Polar residues" evidence="1">
    <location>
        <begin position="418"/>
        <end position="435"/>
    </location>
</feature>
<feature type="compositionally biased region" description="Polar residues" evidence="1">
    <location>
        <begin position="221"/>
        <end position="235"/>
    </location>
</feature>
<feature type="compositionally biased region" description="Polar residues" evidence="1">
    <location>
        <begin position="1276"/>
        <end position="1289"/>
    </location>
</feature>
<feature type="compositionally biased region" description="Polar residues" evidence="1">
    <location>
        <begin position="903"/>
        <end position="955"/>
    </location>
</feature>
<feature type="compositionally biased region" description="Polar residues" evidence="1">
    <location>
        <begin position="2449"/>
        <end position="2460"/>
    </location>
</feature>
<evidence type="ECO:0000256" key="1">
    <source>
        <dbReference type="SAM" id="MobiDB-lite"/>
    </source>
</evidence>
<feature type="compositionally biased region" description="Polar residues" evidence="1">
    <location>
        <begin position="4192"/>
        <end position="4207"/>
    </location>
</feature>
<feature type="region of interest" description="Disordered" evidence="1">
    <location>
        <begin position="3253"/>
        <end position="3319"/>
    </location>
</feature>
<feature type="compositionally biased region" description="Low complexity" evidence="1">
    <location>
        <begin position="532"/>
        <end position="546"/>
    </location>
</feature>
<name>A0A1B0AXS1_9MUSC</name>
<feature type="compositionally biased region" description="Polar residues" evidence="1">
    <location>
        <begin position="3950"/>
        <end position="3967"/>
    </location>
</feature>
<feature type="compositionally biased region" description="Polar residues" evidence="1">
    <location>
        <begin position="3884"/>
        <end position="3903"/>
    </location>
</feature>
<feature type="compositionally biased region" description="Low complexity" evidence="1">
    <location>
        <begin position="956"/>
        <end position="970"/>
    </location>
</feature>
<feature type="compositionally biased region" description="Low complexity" evidence="1">
    <location>
        <begin position="1330"/>
        <end position="1343"/>
    </location>
</feature>
<feature type="compositionally biased region" description="Basic and acidic residues" evidence="1">
    <location>
        <begin position="1527"/>
        <end position="1546"/>
    </location>
</feature>
<feature type="compositionally biased region" description="Polar residues" evidence="1">
    <location>
        <begin position="315"/>
        <end position="326"/>
    </location>
</feature>
<feature type="region of interest" description="Disordered" evidence="1">
    <location>
        <begin position="1021"/>
        <end position="1041"/>
    </location>
</feature>
<feature type="compositionally biased region" description="Polar residues" evidence="1">
    <location>
        <begin position="1189"/>
        <end position="1203"/>
    </location>
</feature>
<feature type="compositionally biased region" description="Polar residues" evidence="1">
    <location>
        <begin position="257"/>
        <end position="273"/>
    </location>
</feature>
<feature type="region of interest" description="Disordered" evidence="1">
    <location>
        <begin position="2664"/>
        <end position="2792"/>
    </location>
</feature>
<feature type="region of interest" description="Disordered" evidence="1">
    <location>
        <begin position="3884"/>
        <end position="3913"/>
    </location>
</feature>
<dbReference type="VEuPathDB" id="VectorBase:GPPI012261"/>
<organism evidence="3 4">
    <name type="scientific">Glossina palpalis gambiensis</name>
    <dbReference type="NCBI Taxonomy" id="67801"/>
    <lineage>
        <taxon>Eukaryota</taxon>
        <taxon>Metazoa</taxon>
        <taxon>Ecdysozoa</taxon>
        <taxon>Arthropoda</taxon>
        <taxon>Hexapoda</taxon>
        <taxon>Insecta</taxon>
        <taxon>Pterygota</taxon>
        <taxon>Neoptera</taxon>
        <taxon>Endopterygota</taxon>
        <taxon>Diptera</taxon>
        <taxon>Brachycera</taxon>
        <taxon>Muscomorpha</taxon>
        <taxon>Hippoboscoidea</taxon>
        <taxon>Glossinidae</taxon>
        <taxon>Glossina</taxon>
    </lineage>
</organism>
<feature type="compositionally biased region" description="Polar residues" evidence="1">
    <location>
        <begin position="1613"/>
        <end position="1627"/>
    </location>
</feature>
<evidence type="ECO:0000259" key="2">
    <source>
        <dbReference type="Pfam" id="PF12510"/>
    </source>
</evidence>
<feature type="compositionally biased region" description="Polar residues" evidence="1">
    <location>
        <begin position="611"/>
        <end position="634"/>
    </location>
</feature>
<dbReference type="EMBL" id="JXJN01005365">
    <property type="status" value="NOT_ANNOTATED_CDS"/>
    <property type="molecule type" value="Genomic_DNA"/>
</dbReference>
<protein>
    <recommendedName>
        <fullName evidence="2">Smoothelin domain-containing protein</fullName>
    </recommendedName>
</protein>
<feature type="compositionally biased region" description="Basic and acidic residues" evidence="1">
    <location>
        <begin position="292"/>
        <end position="314"/>
    </location>
</feature>
<feature type="compositionally biased region" description="Polar residues" evidence="1">
    <location>
        <begin position="4434"/>
        <end position="4453"/>
    </location>
</feature>
<dbReference type="InterPro" id="IPR022189">
    <property type="entry name" value="SMTN"/>
</dbReference>
<feature type="region of interest" description="Disordered" evidence="1">
    <location>
        <begin position="2392"/>
        <end position="2421"/>
    </location>
</feature>